<dbReference type="OrthoDB" id="9785372at2"/>
<proteinExistence type="predicted"/>
<dbReference type="InterPro" id="IPR036291">
    <property type="entry name" value="NAD(P)-bd_dom_sf"/>
</dbReference>
<dbReference type="InterPro" id="IPR051606">
    <property type="entry name" value="Polyketide_Oxido-like"/>
</dbReference>
<dbReference type="SUPFAM" id="SSF51735">
    <property type="entry name" value="NAD(P)-binding Rossmann-fold domains"/>
    <property type="match status" value="1"/>
</dbReference>
<evidence type="ECO:0000313" key="3">
    <source>
        <dbReference type="Proteomes" id="UP000325105"/>
    </source>
</evidence>
<dbReference type="Gene3D" id="3.40.50.720">
    <property type="entry name" value="NAD(P)-binding Rossmann-like Domain"/>
    <property type="match status" value="1"/>
</dbReference>
<dbReference type="Proteomes" id="UP000325105">
    <property type="component" value="Unassembled WGS sequence"/>
</dbReference>
<evidence type="ECO:0000313" key="2">
    <source>
        <dbReference type="EMBL" id="TYP90939.1"/>
    </source>
</evidence>
<dbReference type="CDD" id="cd05244">
    <property type="entry name" value="BVR-B_like_SDR_a"/>
    <property type="match status" value="1"/>
</dbReference>
<accession>A0A5S5D8P7</accession>
<protein>
    <recommendedName>
        <fullName evidence="1">NAD(P)-binding domain-containing protein</fullName>
    </recommendedName>
</protein>
<name>A0A5S5D8P7_9SPHI</name>
<comment type="caution">
    <text evidence="2">The sequence shown here is derived from an EMBL/GenBank/DDBJ whole genome shotgun (WGS) entry which is preliminary data.</text>
</comment>
<dbReference type="Pfam" id="PF13460">
    <property type="entry name" value="NAD_binding_10"/>
    <property type="match status" value="1"/>
</dbReference>
<evidence type="ECO:0000259" key="1">
    <source>
        <dbReference type="Pfam" id="PF13460"/>
    </source>
</evidence>
<dbReference type="RefSeq" id="WP_148909815.1">
    <property type="nucleotide sequence ID" value="NZ_VNHX01000023.1"/>
</dbReference>
<sequence>MKKIAVIGATGFVGKPVLKELVERGYIVTAIARDVQALKNSEHVVAVQADVNDVTALAAAIKGTDAVVSTFNAGWDNPNIYEDFIRGCRSILEAVKEAGVRRIIIVGGAGSLEIDGKRLVDDPNFPKEIKEGALAAADFLEVIKREQELDWTFVSPAIEMNQKTSGKRTGSYRTALNTPVFDGAGKSRLSVEDLAVAIVDEIESGQFIKKRFTAGY</sequence>
<dbReference type="PANTHER" id="PTHR43355">
    <property type="entry name" value="FLAVIN REDUCTASE (NADPH)"/>
    <property type="match status" value="1"/>
</dbReference>
<gene>
    <name evidence="2" type="ORF">BC792_12337</name>
</gene>
<keyword evidence="3" id="KW-1185">Reference proteome</keyword>
<organism evidence="2 3">
    <name type="scientific">Sphingobacterium allocomposti</name>
    <dbReference type="NCBI Taxonomy" id="415956"/>
    <lineage>
        <taxon>Bacteria</taxon>
        <taxon>Pseudomonadati</taxon>
        <taxon>Bacteroidota</taxon>
        <taxon>Sphingobacteriia</taxon>
        <taxon>Sphingobacteriales</taxon>
        <taxon>Sphingobacteriaceae</taxon>
        <taxon>Sphingobacterium</taxon>
    </lineage>
</organism>
<dbReference type="InterPro" id="IPR016040">
    <property type="entry name" value="NAD(P)-bd_dom"/>
</dbReference>
<feature type="domain" description="NAD(P)-binding" evidence="1">
    <location>
        <begin position="8"/>
        <end position="201"/>
    </location>
</feature>
<reference evidence="2 3" key="1">
    <citation type="submission" date="2019-07" db="EMBL/GenBank/DDBJ databases">
        <title>Genomic Encyclopedia of Archaeal and Bacterial Type Strains, Phase II (KMG-II): from individual species to whole genera.</title>
        <authorList>
            <person name="Goeker M."/>
        </authorList>
    </citation>
    <scope>NUCLEOTIDE SEQUENCE [LARGE SCALE GENOMIC DNA]</scope>
    <source>
        <strain evidence="2 3">DSM 18850</strain>
    </source>
</reference>
<dbReference type="EMBL" id="VNHX01000023">
    <property type="protein sequence ID" value="TYP90939.1"/>
    <property type="molecule type" value="Genomic_DNA"/>
</dbReference>
<dbReference type="AlphaFoldDB" id="A0A5S5D8P7"/>
<dbReference type="GO" id="GO:0016646">
    <property type="term" value="F:oxidoreductase activity, acting on the CH-NH group of donors, NAD or NADP as acceptor"/>
    <property type="evidence" value="ECO:0007669"/>
    <property type="project" value="TreeGrafter"/>
</dbReference>
<dbReference type="PANTHER" id="PTHR43355:SF2">
    <property type="entry name" value="FLAVIN REDUCTASE (NADPH)"/>
    <property type="match status" value="1"/>
</dbReference>